<protein>
    <recommendedName>
        <fullName evidence="3">Circularly permuted type 2 ATP-grasp protein</fullName>
    </recommendedName>
</protein>
<dbReference type="SUPFAM" id="SSF56059">
    <property type="entry name" value="Glutathione synthetase ATP-binding domain-like"/>
    <property type="match status" value="1"/>
</dbReference>
<evidence type="ECO:0008006" key="3">
    <source>
        <dbReference type="Google" id="ProtNLM"/>
    </source>
</evidence>
<reference evidence="1" key="1">
    <citation type="submission" date="2022-09" db="EMBL/GenBank/DDBJ databases">
        <title>Whole genome shotgun sequence of Streptomyces albidoflavus NBRC 12854.</title>
        <authorList>
            <person name="Komaki H."/>
            <person name="Tamura T."/>
        </authorList>
    </citation>
    <scope>NUCLEOTIDE SEQUENCE</scope>
    <source>
        <strain evidence="1">NBRC 12854</strain>
    </source>
</reference>
<dbReference type="RefSeq" id="WP_226660312.1">
    <property type="nucleotide sequence ID" value="NZ_BNDZ01000005.1"/>
</dbReference>
<gene>
    <name evidence="1" type="ORF">ScoT_47710</name>
</gene>
<dbReference type="EMBL" id="BNDZ01000005">
    <property type="protein sequence ID" value="GHI48597.1"/>
    <property type="molecule type" value="Genomic_DNA"/>
</dbReference>
<accession>A0AA37C1D2</accession>
<dbReference type="AlphaFoldDB" id="A0AA37C1D2"/>
<evidence type="ECO:0000313" key="2">
    <source>
        <dbReference type="Proteomes" id="UP001051844"/>
    </source>
</evidence>
<sequence>MFVINAVTRRYVDRCAEAESPLRNAARKLSLPAVYSQSFGQVLLDRPLFADRTETEEFADDLRSLFTLMTSLPARLYGGDLRAYCAAIGMDDRLAELMCRGSVQPPVLHARADAYHDGTRFHLLELNAGSELGGTDTAQQNRAWLRVPEFAAFAEEHGLRHLDTTPRVAAALRRAAEPVTGGEPVVALIESTGGLAAHEHVFTAVREAMAAEGITLLLGEIHELAERNGKITLRGTPLDVILRYFVAGELLDDPAGQQVLDTLIRADREGRTALFLPLDSGVYASKGSLALLHDPAVRAELTEAERATVDRAVPWTRLLDEGRQYAGDRAGLLARCRAEREELVLKPGVGYGGVGTVIGHETDDASWAEALERAAGGDAVVQRRVRPAPEPVVDAVTGRTEEWAANWGVFVDGEGYAGGFVRALRPGHGAVISFSNPGTRSSCVFTAD</sequence>
<comment type="caution">
    <text evidence="1">The sequence shown here is derived from an EMBL/GenBank/DDBJ whole genome shotgun (WGS) entry which is preliminary data.</text>
</comment>
<evidence type="ECO:0000313" key="1">
    <source>
        <dbReference type="EMBL" id="GHI48597.1"/>
    </source>
</evidence>
<proteinExistence type="predicted"/>
<name>A0AA37C1D2_9ACTN</name>
<dbReference type="Proteomes" id="UP001051844">
    <property type="component" value="Unassembled WGS sequence"/>
</dbReference>
<organism evidence="1 2">
    <name type="scientific">Streptomyces albidoflavus</name>
    <dbReference type="NCBI Taxonomy" id="1886"/>
    <lineage>
        <taxon>Bacteria</taxon>
        <taxon>Bacillati</taxon>
        <taxon>Actinomycetota</taxon>
        <taxon>Actinomycetes</taxon>
        <taxon>Kitasatosporales</taxon>
        <taxon>Streptomycetaceae</taxon>
        <taxon>Streptomyces</taxon>
        <taxon>Streptomyces albidoflavus group</taxon>
    </lineage>
</organism>